<proteinExistence type="predicted"/>
<dbReference type="InterPro" id="IPR000742">
    <property type="entry name" value="EGF"/>
</dbReference>
<dbReference type="PROSITE" id="PS50026">
    <property type="entry name" value="EGF_3"/>
    <property type="match status" value="1"/>
</dbReference>
<dbReference type="SMART" id="SM00180">
    <property type="entry name" value="EGF_Lam"/>
    <property type="match status" value="1"/>
</dbReference>
<dbReference type="GO" id="GO:0033299">
    <property type="term" value="P:secretion of lysosomal enzymes"/>
    <property type="evidence" value="ECO:0007669"/>
    <property type="project" value="TreeGrafter"/>
</dbReference>
<evidence type="ECO:0000256" key="3">
    <source>
        <dbReference type="ARBA" id="ARBA00022737"/>
    </source>
</evidence>
<keyword evidence="6" id="KW-1133">Transmembrane helix</keyword>
<dbReference type="CDD" id="cd00055">
    <property type="entry name" value="EGF_Lam"/>
    <property type="match status" value="1"/>
</dbReference>
<feature type="domain" description="EGF-like" evidence="7">
    <location>
        <begin position="409"/>
        <end position="441"/>
    </location>
</feature>
<comment type="caution">
    <text evidence="8">The sequence shown here is derived from an EMBL/GenBank/DDBJ whole genome shotgun (WGS) entry which is preliminary data.</text>
</comment>
<evidence type="ECO:0000313" key="9">
    <source>
        <dbReference type="Proteomes" id="UP000887013"/>
    </source>
</evidence>
<protein>
    <submittedName>
        <fullName evidence="8">N-acetylglucosamine-1-phosphodiester alpha-N-acetylglucosaminidase</fullName>
    </submittedName>
</protein>
<dbReference type="InterPro" id="IPR002049">
    <property type="entry name" value="LE_dom"/>
</dbReference>
<feature type="transmembrane region" description="Helical" evidence="6">
    <location>
        <begin position="551"/>
        <end position="574"/>
    </location>
</feature>
<keyword evidence="2" id="KW-0732">Signal</keyword>
<dbReference type="FunFam" id="2.170.300.10:FF:000041">
    <property type="entry name" value="Tyrosine protein kinase receptor tie-1, putative"/>
    <property type="match status" value="1"/>
</dbReference>
<accession>A0A8X6KF98</accession>
<dbReference type="AlphaFoldDB" id="A0A8X6KF98"/>
<dbReference type="PANTHER" id="PTHR40446">
    <property type="entry name" value="N-ACETYLGLUCOSAMINE-1-PHOSPHODIESTER ALPHA-N-ACETYLGLUCOSAMINIDASE"/>
    <property type="match status" value="1"/>
</dbReference>
<organism evidence="8 9">
    <name type="scientific">Nephila pilipes</name>
    <name type="common">Giant wood spider</name>
    <name type="synonym">Nephila maculata</name>
    <dbReference type="NCBI Taxonomy" id="299642"/>
    <lineage>
        <taxon>Eukaryota</taxon>
        <taxon>Metazoa</taxon>
        <taxon>Ecdysozoa</taxon>
        <taxon>Arthropoda</taxon>
        <taxon>Chelicerata</taxon>
        <taxon>Arachnida</taxon>
        <taxon>Araneae</taxon>
        <taxon>Araneomorphae</taxon>
        <taxon>Entelegynae</taxon>
        <taxon>Araneoidea</taxon>
        <taxon>Nephilidae</taxon>
        <taxon>Nephila</taxon>
    </lineage>
</organism>
<evidence type="ECO:0000313" key="8">
    <source>
        <dbReference type="EMBL" id="GFS44748.1"/>
    </source>
</evidence>
<dbReference type="EMBL" id="BMAW01044454">
    <property type="protein sequence ID" value="GFS44748.1"/>
    <property type="molecule type" value="Genomic_DNA"/>
</dbReference>
<dbReference type="InterPro" id="IPR018711">
    <property type="entry name" value="NAGPA"/>
</dbReference>
<evidence type="ECO:0000256" key="6">
    <source>
        <dbReference type="SAM" id="Phobius"/>
    </source>
</evidence>
<dbReference type="SUPFAM" id="SSF57196">
    <property type="entry name" value="EGF/Laminin"/>
    <property type="match status" value="1"/>
</dbReference>
<evidence type="ECO:0000256" key="1">
    <source>
        <dbReference type="ARBA" id="ARBA00022536"/>
    </source>
</evidence>
<dbReference type="SMART" id="SM00181">
    <property type="entry name" value="EGF"/>
    <property type="match status" value="3"/>
</dbReference>
<dbReference type="Pfam" id="PF09992">
    <property type="entry name" value="NAGPA"/>
    <property type="match status" value="1"/>
</dbReference>
<dbReference type="Pfam" id="PF23106">
    <property type="entry name" value="EGF_Teneurin"/>
    <property type="match status" value="1"/>
</dbReference>
<dbReference type="PANTHER" id="PTHR40446:SF2">
    <property type="entry name" value="N-ACETYLGLUCOSAMINE-1-PHOSPHODIESTER ALPHA-N-ACETYLGLUCOSAMINIDASE"/>
    <property type="match status" value="1"/>
</dbReference>
<reference evidence="8" key="1">
    <citation type="submission" date="2020-08" db="EMBL/GenBank/DDBJ databases">
        <title>Multicomponent nature underlies the extraordinary mechanical properties of spider dragline silk.</title>
        <authorList>
            <person name="Kono N."/>
            <person name="Nakamura H."/>
            <person name="Mori M."/>
            <person name="Yoshida Y."/>
            <person name="Ohtoshi R."/>
            <person name="Malay A.D."/>
            <person name="Moran D.A.P."/>
            <person name="Tomita M."/>
            <person name="Numata K."/>
            <person name="Arakawa K."/>
        </authorList>
    </citation>
    <scope>NUCLEOTIDE SEQUENCE</scope>
</reference>
<dbReference type="Proteomes" id="UP000887013">
    <property type="component" value="Unassembled WGS sequence"/>
</dbReference>
<comment type="caution">
    <text evidence="5">Lacks conserved residue(s) required for the propagation of feature annotation.</text>
</comment>
<keyword evidence="6" id="KW-0812">Transmembrane</keyword>
<sequence length="626" mass="69716">MESILSTFSELSLSNTTFLVRYSSPFQYFTIPYNRYGAPVNRQPDMTTRYVNVCRSSQEALISAGLMFTFRWKKSNLEESLSPYVTKHGSRLSHRSIQECHALEYGNPPHELYKAHKVVNLSDPYFKVKRFVKEIKSSFTLRTVRGHYIVVSNPYKTISVLEPDQPGGCSLNIRQTVAATSKKNNCFVAINAGYFDTKDGKCLGNVITDGRIAHDSKGIQNAHFGLTNDEQIFIGYISEENVQSGNIMQLVGGVIWILRNGTRFVNTSKKLECEKTEETGPMDHFVNILSARTAVGHDKDGNVVLVQVDGKSSVDGINLYEMETLLLELGLVNAINLDGGGSSTLIINGTTANYPYDSCDDETFACDRKVSTVLCVHSPYCDPADCNNHGICSMGECICEKNWLPPKCDILFCSKTNCSNKGICTNEGCVCHPGFFGQDCHEKCLDGWYGSMCTKQCECYNSLGCDPITGTCECRSGFTGEKCQNSCPIGFFGVNCVLKCQCNHSCFCDPVTGVCEVPHNTSFYEAAKCQAEFIIMEQSLVKDNVDERRKWYITMIILGVITAACLASFLLMLFCSCSCYCQNEQLLCLKNERKPRKKYRLQLPSGYLSDSLSDSETLPMQNLQKA</sequence>
<evidence type="ECO:0000256" key="5">
    <source>
        <dbReference type="PROSITE-ProRule" id="PRU00076"/>
    </source>
</evidence>
<keyword evidence="6" id="KW-0472">Membrane</keyword>
<keyword evidence="9" id="KW-1185">Reference proteome</keyword>
<evidence type="ECO:0000256" key="2">
    <source>
        <dbReference type="ARBA" id="ARBA00022729"/>
    </source>
</evidence>
<keyword evidence="4 5" id="KW-1015">Disulfide bond</keyword>
<feature type="disulfide bond" evidence="5">
    <location>
        <begin position="431"/>
        <end position="440"/>
    </location>
</feature>
<keyword evidence="3" id="KW-0677">Repeat</keyword>
<dbReference type="PROSITE" id="PS00022">
    <property type="entry name" value="EGF_1"/>
    <property type="match status" value="1"/>
</dbReference>
<dbReference type="OrthoDB" id="18487at2759"/>
<gene>
    <name evidence="8" type="primary">NAGPA</name>
    <name evidence="8" type="ORF">NPIL_566241</name>
</gene>
<evidence type="ECO:0000259" key="7">
    <source>
        <dbReference type="PROSITE" id="PS50026"/>
    </source>
</evidence>
<evidence type="ECO:0000256" key="4">
    <source>
        <dbReference type="ARBA" id="ARBA00023157"/>
    </source>
</evidence>
<keyword evidence="1 5" id="KW-0245">EGF-like domain</keyword>
<name>A0A8X6KF98_NEPPI</name>
<dbReference type="Gene3D" id="2.170.300.10">
    <property type="entry name" value="Tie2 ligand-binding domain superfamily"/>
    <property type="match status" value="1"/>
</dbReference>